<feature type="domain" description="Ribosome maturation factor RimM PRC barrel" evidence="7">
    <location>
        <begin position="103"/>
        <end position="169"/>
    </location>
</feature>
<dbReference type="Pfam" id="PF01782">
    <property type="entry name" value="RimM"/>
    <property type="match status" value="1"/>
</dbReference>
<evidence type="ECO:0000313" key="9">
    <source>
        <dbReference type="Proteomes" id="UP001348817"/>
    </source>
</evidence>
<keyword evidence="1 5" id="KW-0963">Cytoplasm</keyword>
<dbReference type="GO" id="GO:0005840">
    <property type="term" value="C:ribosome"/>
    <property type="evidence" value="ECO:0007669"/>
    <property type="project" value="InterPro"/>
</dbReference>
<dbReference type="GO" id="GO:0042274">
    <property type="term" value="P:ribosomal small subunit biogenesis"/>
    <property type="evidence" value="ECO:0007669"/>
    <property type="project" value="UniProtKB-UniRule"/>
</dbReference>
<evidence type="ECO:0000256" key="2">
    <source>
        <dbReference type="ARBA" id="ARBA00022517"/>
    </source>
</evidence>
<sequence>MRQEECYQLGYIEKRHGLHGEVTITLDVDNPAEYDEMDSLFLRIGNQLVPYFIESLRPKPGKKMVAKFEGVDTPEQADGLQGSELFLPLTCLPELEDGQFYYHEVIGFSVVDKTEGQLGTVNQILDGGPQTLMEMEYKGVEILIPMDKDIVIRADKAKKEVQVDLPEGLLDVYLGED</sequence>
<dbReference type="InterPro" id="IPR002676">
    <property type="entry name" value="RimM_N"/>
</dbReference>
<dbReference type="Proteomes" id="UP001348817">
    <property type="component" value="Chromosome"/>
</dbReference>
<comment type="similarity">
    <text evidence="5">Belongs to the RimM family.</text>
</comment>
<keyword evidence="9" id="KW-1185">Reference proteome</keyword>
<evidence type="ECO:0000256" key="4">
    <source>
        <dbReference type="ARBA" id="ARBA00023186"/>
    </source>
</evidence>
<dbReference type="SUPFAM" id="SSF50447">
    <property type="entry name" value="Translation proteins"/>
    <property type="match status" value="1"/>
</dbReference>
<evidence type="ECO:0000256" key="3">
    <source>
        <dbReference type="ARBA" id="ARBA00022552"/>
    </source>
</evidence>
<dbReference type="InterPro" id="IPR056792">
    <property type="entry name" value="PRC_RimM"/>
</dbReference>
<keyword evidence="2 5" id="KW-0690">Ribosome biogenesis</keyword>
<dbReference type="InterPro" id="IPR036976">
    <property type="entry name" value="RimM_N_sf"/>
</dbReference>
<dbReference type="GO" id="GO:0043022">
    <property type="term" value="F:ribosome binding"/>
    <property type="evidence" value="ECO:0007669"/>
    <property type="project" value="InterPro"/>
</dbReference>
<dbReference type="Gene3D" id="2.30.30.240">
    <property type="entry name" value="PRC-barrel domain"/>
    <property type="match status" value="1"/>
</dbReference>
<accession>A0AAU9CW55</accession>
<dbReference type="KEGG" id="fax:FUAX_36990"/>
<comment type="subunit">
    <text evidence="5">Binds ribosomal protein uS19.</text>
</comment>
<dbReference type="GO" id="GO:0006364">
    <property type="term" value="P:rRNA processing"/>
    <property type="evidence" value="ECO:0007669"/>
    <property type="project" value="UniProtKB-UniRule"/>
</dbReference>
<dbReference type="Gene3D" id="2.40.30.60">
    <property type="entry name" value="RimM"/>
    <property type="match status" value="1"/>
</dbReference>
<dbReference type="EMBL" id="AP025314">
    <property type="protein sequence ID" value="BDD11267.1"/>
    <property type="molecule type" value="Genomic_DNA"/>
</dbReference>
<keyword evidence="3 5" id="KW-0698">rRNA processing</keyword>
<dbReference type="InterPro" id="IPR011961">
    <property type="entry name" value="RimM"/>
</dbReference>
<evidence type="ECO:0000313" key="8">
    <source>
        <dbReference type="EMBL" id="BDD11267.1"/>
    </source>
</evidence>
<evidence type="ECO:0000256" key="5">
    <source>
        <dbReference type="HAMAP-Rule" id="MF_00014"/>
    </source>
</evidence>
<dbReference type="NCBIfam" id="TIGR02273">
    <property type="entry name" value="16S_RimM"/>
    <property type="match status" value="1"/>
</dbReference>
<dbReference type="SUPFAM" id="SSF50346">
    <property type="entry name" value="PRC-barrel domain"/>
    <property type="match status" value="1"/>
</dbReference>
<dbReference type="GO" id="GO:0005737">
    <property type="term" value="C:cytoplasm"/>
    <property type="evidence" value="ECO:0007669"/>
    <property type="project" value="UniProtKB-SubCell"/>
</dbReference>
<dbReference type="PANTHER" id="PTHR33692">
    <property type="entry name" value="RIBOSOME MATURATION FACTOR RIMM"/>
    <property type="match status" value="1"/>
</dbReference>
<proteinExistence type="inferred from homology"/>
<dbReference type="HAMAP" id="MF_00014">
    <property type="entry name" value="Ribosome_mat_RimM"/>
    <property type="match status" value="1"/>
</dbReference>
<gene>
    <name evidence="5 8" type="primary">rimM</name>
    <name evidence="8" type="ORF">FUAX_36990</name>
</gene>
<evidence type="ECO:0000259" key="7">
    <source>
        <dbReference type="Pfam" id="PF24986"/>
    </source>
</evidence>
<evidence type="ECO:0000259" key="6">
    <source>
        <dbReference type="Pfam" id="PF01782"/>
    </source>
</evidence>
<dbReference type="RefSeq" id="WP_338392771.1">
    <property type="nucleotide sequence ID" value="NZ_AP025314.1"/>
</dbReference>
<comment type="subcellular location">
    <subcellularLocation>
        <location evidence="5">Cytoplasm</location>
    </subcellularLocation>
</comment>
<organism evidence="8 9">
    <name type="scientific">Fulvitalea axinellae</name>
    <dbReference type="NCBI Taxonomy" id="1182444"/>
    <lineage>
        <taxon>Bacteria</taxon>
        <taxon>Pseudomonadati</taxon>
        <taxon>Bacteroidota</taxon>
        <taxon>Cytophagia</taxon>
        <taxon>Cytophagales</taxon>
        <taxon>Persicobacteraceae</taxon>
        <taxon>Fulvitalea</taxon>
    </lineage>
</organism>
<protein>
    <recommendedName>
        <fullName evidence="5">Ribosome maturation factor RimM</fullName>
    </recommendedName>
</protein>
<comment type="domain">
    <text evidence="5">The PRC barrel domain binds ribosomal protein uS19.</text>
</comment>
<reference evidence="8 9" key="1">
    <citation type="submission" date="2021-12" db="EMBL/GenBank/DDBJ databases">
        <title>Genome sequencing of bacteria with rrn-lacking chromosome and rrn-plasmid.</title>
        <authorList>
            <person name="Anda M."/>
            <person name="Iwasaki W."/>
        </authorList>
    </citation>
    <scope>NUCLEOTIDE SEQUENCE [LARGE SCALE GENOMIC DNA]</scope>
    <source>
        <strain evidence="8 9">DSM 100852</strain>
    </source>
</reference>
<dbReference type="InterPro" id="IPR011033">
    <property type="entry name" value="PRC_barrel-like_sf"/>
</dbReference>
<keyword evidence="4 5" id="KW-0143">Chaperone</keyword>
<comment type="function">
    <text evidence="5">An accessory protein needed during the final step in the assembly of 30S ribosomal subunit, possibly for assembly of the head region. Essential for efficient processing of 16S rRNA. May be needed both before and after RbfA during the maturation of 16S rRNA. It has affinity for free ribosomal 30S subunits but not for 70S ribosomes.</text>
</comment>
<evidence type="ECO:0000256" key="1">
    <source>
        <dbReference type="ARBA" id="ARBA00022490"/>
    </source>
</evidence>
<dbReference type="PANTHER" id="PTHR33692:SF1">
    <property type="entry name" value="RIBOSOME MATURATION FACTOR RIMM"/>
    <property type="match status" value="1"/>
</dbReference>
<dbReference type="InterPro" id="IPR009000">
    <property type="entry name" value="Transl_B-barrel_sf"/>
</dbReference>
<name>A0AAU9CW55_9BACT</name>
<dbReference type="AlphaFoldDB" id="A0AAU9CW55"/>
<feature type="domain" description="RimM N-terminal" evidence="6">
    <location>
        <begin position="9"/>
        <end position="88"/>
    </location>
</feature>
<dbReference type="Pfam" id="PF24986">
    <property type="entry name" value="PRC_RimM"/>
    <property type="match status" value="1"/>
</dbReference>